<dbReference type="EMBL" id="RSCE01000006">
    <property type="protein sequence ID" value="RSH81879.1"/>
    <property type="molecule type" value="Genomic_DNA"/>
</dbReference>
<dbReference type="STRING" id="105984.A0A427XSQ3"/>
<dbReference type="Proteomes" id="UP000279236">
    <property type="component" value="Unassembled WGS sequence"/>
</dbReference>
<comment type="subcellular location">
    <subcellularLocation>
        <location evidence="1 11">Mitochondrion inner membrane</location>
    </subcellularLocation>
</comment>
<evidence type="ECO:0000256" key="9">
    <source>
        <dbReference type="ARBA" id="ARBA00023128"/>
    </source>
</evidence>
<dbReference type="GO" id="GO:0045259">
    <property type="term" value="C:proton-transporting ATP synthase complex"/>
    <property type="evidence" value="ECO:0007669"/>
    <property type="project" value="UniProtKB-KW"/>
</dbReference>
<dbReference type="PIRSF" id="PIRSF005514">
    <property type="entry name" value="ATPase_F0_D_mt"/>
    <property type="match status" value="1"/>
</dbReference>
<dbReference type="InterPro" id="IPR036228">
    <property type="entry name" value="ATP_synth_F0_dsu_sf_mt"/>
</dbReference>
<evidence type="ECO:0000256" key="5">
    <source>
        <dbReference type="ARBA" id="ARBA00022547"/>
    </source>
</evidence>
<proteinExistence type="inferred from homology"/>
<evidence type="ECO:0000256" key="10">
    <source>
        <dbReference type="ARBA" id="ARBA00023136"/>
    </source>
</evidence>
<evidence type="ECO:0000256" key="4">
    <source>
        <dbReference type="ARBA" id="ARBA00022448"/>
    </source>
</evidence>
<comment type="caution">
    <text evidence="12">The sequence shown here is derived from an EMBL/GenBank/DDBJ whole genome shotgun (WGS) entry which is preliminary data.</text>
</comment>
<gene>
    <name evidence="12" type="primary">ATP7</name>
    <name evidence="12" type="ORF">EHS24_008074</name>
</gene>
<evidence type="ECO:0000256" key="6">
    <source>
        <dbReference type="ARBA" id="ARBA00022781"/>
    </source>
</evidence>
<comment type="similarity">
    <text evidence="2 11">Belongs to the ATPase d subunit family.</text>
</comment>
<dbReference type="AlphaFoldDB" id="A0A427XSQ3"/>
<keyword evidence="6 11" id="KW-0375">Hydrogen ion transport</keyword>
<evidence type="ECO:0000256" key="7">
    <source>
        <dbReference type="ARBA" id="ARBA00022792"/>
    </source>
</evidence>
<keyword evidence="7 11" id="KW-0999">Mitochondrion inner membrane</keyword>
<sequence length="173" mass="18727">MSAVRSASSKVDWTKIYSLGLNKETVTELQAFRARNTAASNKNAAVKASIPELDLASYKSVLKDQRAVELAEKVLAGFKPVTYDVSKWNGVVDAFEGKAVSAAKETLTKVSAEEEGLKATLANIQNARAFEDLTVAEVGAARPEITKAVETMIKKGKWTVPGYRETFGEQSLL</sequence>
<dbReference type="GO" id="GO:0005743">
    <property type="term" value="C:mitochondrial inner membrane"/>
    <property type="evidence" value="ECO:0007669"/>
    <property type="project" value="UniProtKB-SubCell"/>
</dbReference>
<organism evidence="12 13">
    <name type="scientific">Apiotrichum porosum</name>
    <dbReference type="NCBI Taxonomy" id="105984"/>
    <lineage>
        <taxon>Eukaryota</taxon>
        <taxon>Fungi</taxon>
        <taxon>Dikarya</taxon>
        <taxon>Basidiomycota</taxon>
        <taxon>Agaricomycotina</taxon>
        <taxon>Tremellomycetes</taxon>
        <taxon>Trichosporonales</taxon>
        <taxon>Trichosporonaceae</taxon>
        <taxon>Apiotrichum</taxon>
    </lineage>
</organism>
<accession>A0A427XSQ3</accession>
<keyword evidence="4 11" id="KW-0813">Transport</keyword>
<keyword evidence="9 11" id="KW-0496">Mitochondrion</keyword>
<protein>
    <recommendedName>
        <fullName evidence="3 11">ATP synthase subunit d, mitochondrial</fullName>
    </recommendedName>
</protein>
<dbReference type="RefSeq" id="XP_028476334.1">
    <property type="nucleotide sequence ID" value="XM_028623401.1"/>
</dbReference>
<dbReference type="GO" id="GO:0015078">
    <property type="term" value="F:proton transmembrane transporter activity"/>
    <property type="evidence" value="ECO:0007669"/>
    <property type="project" value="InterPro"/>
</dbReference>
<dbReference type="OrthoDB" id="35799at2759"/>
<evidence type="ECO:0000256" key="1">
    <source>
        <dbReference type="ARBA" id="ARBA00004273"/>
    </source>
</evidence>
<evidence type="ECO:0000313" key="13">
    <source>
        <dbReference type="Proteomes" id="UP000279236"/>
    </source>
</evidence>
<keyword evidence="8 11" id="KW-0406">Ion transport</keyword>
<name>A0A427XSQ3_9TREE</name>
<reference evidence="12 13" key="1">
    <citation type="submission" date="2018-11" db="EMBL/GenBank/DDBJ databases">
        <title>Genome sequence of Apiotrichum porosum DSM 27194.</title>
        <authorList>
            <person name="Aliyu H."/>
            <person name="Gorte O."/>
            <person name="Ochsenreither K."/>
        </authorList>
    </citation>
    <scope>NUCLEOTIDE SEQUENCE [LARGE SCALE GENOMIC DNA]</scope>
    <source>
        <strain evidence="12 13">DSM 27194</strain>
    </source>
</reference>
<keyword evidence="5" id="KW-0138">CF(0)</keyword>
<dbReference type="GO" id="GO:0015986">
    <property type="term" value="P:proton motive force-driven ATP synthesis"/>
    <property type="evidence" value="ECO:0007669"/>
    <property type="project" value="UniProtKB-UniRule"/>
</dbReference>
<dbReference type="Pfam" id="PF05873">
    <property type="entry name" value="Mt_ATP-synt_D"/>
    <property type="match status" value="1"/>
</dbReference>
<evidence type="ECO:0000256" key="3">
    <source>
        <dbReference type="ARBA" id="ARBA00021688"/>
    </source>
</evidence>
<keyword evidence="10 11" id="KW-0472">Membrane</keyword>
<dbReference type="InterPro" id="IPR008689">
    <property type="entry name" value="ATP_synth_F0_dsu_mt"/>
</dbReference>
<evidence type="ECO:0000313" key="12">
    <source>
        <dbReference type="EMBL" id="RSH81879.1"/>
    </source>
</evidence>
<evidence type="ECO:0000256" key="2">
    <source>
        <dbReference type="ARBA" id="ARBA00006842"/>
    </source>
</evidence>
<keyword evidence="13" id="KW-1185">Reference proteome</keyword>
<dbReference type="PANTHER" id="PTHR12700">
    <property type="entry name" value="ATP SYNTHASE SUBUNIT D, MITOCHONDRIAL"/>
    <property type="match status" value="1"/>
</dbReference>
<evidence type="ECO:0000256" key="11">
    <source>
        <dbReference type="PIRNR" id="PIRNR005514"/>
    </source>
</evidence>
<dbReference type="GeneID" id="39592617"/>
<dbReference type="Gene3D" id="6.10.280.70">
    <property type="match status" value="1"/>
</dbReference>
<evidence type="ECO:0000256" key="8">
    <source>
        <dbReference type="ARBA" id="ARBA00023065"/>
    </source>
</evidence>
<comment type="function">
    <text evidence="11">Mitochondrial membrane ATP synthase (F(1)F(0) ATP synthase or Complex V) produces ATP from ADP in the presence of a proton gradient across the membrane which is generated by electron transport complexes of the respiratory chain. F-type ATPases consist of two structural domains, F(1) - containing the extramembraneous catalytic core, and F(0) - containing the membrane proton channel, linked together by a central stalk and a peripheral stalk. During catalysis, ATP synthesis in the catalytic domain of F(1) is coupled via a rotary mechanism of the central stalk subunits to proton translocation.</text>
</comment>
<dbReference type="SUPFAM" id="SSF161065">
    <property type="entry name" value="ATP synthase D chain-like"/>
    <property type="match status" value="1"/>
</dbReference>